<dbReference type="OrthoDB" id="9788689at2"/>
<dbReference type="PANTHER" id="PTHR11358">
    <property type="entry name" value="ARGINASE/AGMATINASE"/>
    <property type="match status" value="1"/>
</dbReference>
<dbReference type="Gene3D" id="3.40.800.10">
    <property type="entry name" value="Ureohydrolase domain"/>
    <property type="match status" value="1"/>
</dbReference>
<dbReference type="Proteomes" id="UP000309488">
    <property type="component" value="Unassembled WGS sequence"/>
</dbReference>
<keyword evidence="7" id="KW-1185">Reference proteome</keyword>
<reference evidence="6 7" key="1">
    <citation type="submission" date="2019-04" db="EMBL/GenBank/DDBJ databases">
        <title>Pedobacter sp. RP-3-22 sp. nov., isolated from Arctic soil.</title>
        <authorList>
            <person name="Dahal R.H."/>
            <person name="Kim D.-U."/>
        </authorList>
    </citation>
    <scope>NUCLEOTIDE SEQUENCE [LARGE SCALE GENOMIC DNA]</scope>
    <source>
        <strain evidence="6 7">RP-3-22</strain>
    </source>
</reference>
<dbReference type="InterPro" id="IPR023696">
    <property type="entry name" value="Ureohydrolase_dom_sf"/>
</dbReference>
<keyword evidence="3" id="KW-0369">Histidine metabolism</keyword>
<dbReference type="Pfam" id="PF00491">
    <property type="entry name" value="Arginase"/>
    <property type="match status" value="1"/>
</dbReference>
<dbReference type="GO" id="GO:0008783">
    <property type="term" value="F:agmatinase activity"/>
    <property type="evidence" value="ECO:0007669"/>
    <property type="project" value="TreeGrafter"/>
</dbReference>
<proteinExistence type="inferred from homology"/>
<evidence type="ECO:0000256" key="2">
    <source>
        <dbReference type="ARBA" id="ARBA00022801"/>
    </source>
</evidence>
<name>A0A4U1CTT1_9SPHI</name>
<dbReference type="GO" id="GO:0046872">
    <property type="term" value="F:metal ion binding"/>
    <property type="evidence" value="ECO:0007669"/>
    <property type="project" value="UniProtKB-KW"/>
</dbReference>
<protein>
    <submittedName>
        <fullName evidence="6">Arginase</fullName>
    </submittedName>
</protein>
<keyword evidence="1" id="KW-0479">Metal-binding</keyword>
<keyword evidence="2" id="KW-0378">Hydrolase</keyword>
<dbReference type="RefSeq" id="WP_136838742.1">
    <property type="nucleotide sequence ID" value="NZ_SWBR01000001.1"/>
</dbReference>
<gene>
    <name evidence="6" type="ORF">FA048_03085</name>
</gene>
<dbReference type="GO" id="GO:0006547">
    <property type="term" value="P:L-histidine metabolic process"/>
    <property type="evidence" value="ECO:0007669"/>
    <property type="project" value="UniProtKB-KW"/>
</dbReference>
<evidence type="ECO:0000256" key="4">
    <source>
        <dbReference type="ARBA" id="ARBA00023211"/>
    </source>
</evidence>
<dbReference type="PANTHER" id="PTHR11358:SF35">
    <property type="entry name" value="FORMIMIDOYLGLUTAMASE"/>
    <property type="match status" value="1"/>
</dbReference>
<dbReference type="InterPro" id="IPR006035">
    <property type="entry name" value="Ureohydrolase"/>
</dbReference>
<sequence length="341" mass="37474">MDSFKIYSQSDIDSLINTRNGEEKLGQHIQIYSHCEEDSTQTISLACLQQSTAQYVLLGIPEDIGVRANLGNAGAKTAWKSALKAFLNTQSNSFLKGDEVLVLGHFEIEEPADISIQGLRNKTNEIDALVYPVIQKIAQVGKIPIVIGGGHNNAAPIISGVSIALNKPLNVVNIDAHADLRDTKEGRHSGNGFSYAMQHGHLNQYRVFGLQENYVHQSLPAYIAASKNIAVIYFEDLLTSKKAIEETWEDFVKDLPEPSGLEIDLDSIENVLSSAITSSGFALNDIRKILLSNHKKYSYLHICEGATELADGRKDLTTGKTIAYLVSDFIKALRPHISQKL</sequence>
<dbReference type="EMBL" id="SWBR01000001">
    <property type="protein sequence ID" value="TKC12617.1"/>
    <property type="molecule type" value="Genomic_DNA"/>
</dbReference>
<dbReference type="CDD" id="cd09988">
    <property type="entry name" value="Formimidoylglutamase"/>
    <property type="match status" value="1"/>
</dbReference>
<comment type="similarity">
    <text evidence="5">Belongs to the arginase family.</text>
</comment>
<evidence type="ECO:0000256" key="3">
    <source>
        <dbReference type="ARBA" id="ARBA00022808"/>
    </source>
</evidence>
<dbReference type="AlphaFoldDB" id="A0A4U1CTT1"/>
<evidence type="ECO:0000313" key="7">
    <source>
        <dbReference type="Proteomes" id="UP000309488"/>
    </source>
</evidence>
<comment type="caution">
    <text evidence="6">The sequence shown here is derived from an EMBL/GenBank/DDBJ whole genome shotgun (WGS) entry which is preliminary data.</text>
</comment>
<dbReference type="SUPFAM" id="SSF52768">
    <property type="entry name" value="Arginase/deacetylase"/>
    <property type="match status" value="1"/>
</dbReference>
<keyword evidence="4" id="KW-0464">Manganese</keyword>
<accession>A0A4U1CTT1</accession>
<organism evidence="6 7">
    <name type="scientific">Pedobacter polaris</name>
    <dbReference type="NCBI Taxonomy" id="2571273"/>
    <lineage>
        <taxon>Bacteria</taxon>
        <taxon>Pseudomonadati</taxon>
        <taxon>Bacteroidota</taxon>
        <taxon>Sphingobacteriia</taxon>
        <taxon>Sphingobacteriales</taxon>
        <taxon>Sphingobacteriaceae</taxon>
        <taxon>Pedobacter</taxon>
    </lineage>
</organism>
<dbReference type="PROSITE" id="PS51409">
    <property type="entry name" value="ARGINASE_2"/>
    <property type="match status" value="1"/>
</dbReference>
<evidence type="ECO:0000313" key="6">
    <source>
        <dbReference type="EMBL" id="TKC12617.1"/>
    </source>
</evidence>
<evidence type="ECO:0000256" key="1">
    <source>
        <dbReference type="ARBA" id="ARBA00022723"/>
    </source>
</evidence>
<evidence type="ECO:0000256" key="5">
    <source>
        <dbReference type="PROSITE-ProRule" id="PRU00742"/>
    </source>
</evidence>
<dbReference type="GO" id="GO:0033389">
    <property type="term" value="P:putrescine biosynthetic process from arginine, via agmatine"/>
    <property type="evidence" value="ECO:0007669"/>
    <property type="project" value="TreeGrafter"/>
</dbReference>